<evidence type="ECO:0000313" key="1">
    <source>
        <dbReference type="EMBL" id="GFT12426.1"/>
    </source>
</evidence>
<evidence type="ECO:0000313" key="2">
    <source>
        <dbReference type="Proteomes" id="UP000887013"/>
    </source>
</evidence>
<dbReference type="AlphaFoldDB" id="A0A8X6NGS4"/>
<sequence length="210" mass="24170">MPFPKWSAEPVFLCRKPLPPDKSEPCNFYPITNTAMVNCLRQLASVAKIANKIFDEIGCECRLLAERTEKLKEKVNSCENVVNKLNARAVKVRIIHVVPDFHKELFKHFLRLIFMISPSSVSQRRSPNPKQNKPAKRLGERTLPFQSPIAAGVGRPYRVTSLCLKQKVWRRGEYISEICLWSRARPEMAKWRRNGLSKLKAKMLASQLPE</sequence>
<comment type="caution">
    <text evidence="1">The sequence shown here is derived from an EMBL/GenBank/DDBJ whole genome shotgun (WGS) entry which is preliminary data.</text>
</comment>
<dbReference type="OrthoDB" id="1060785at2759"/>
<accession>A0A8X6NGS4</accession>
<organism evidence="1 2">
    <name type="scientific">Nephila pilipes</name>
    <name type="common">Giant wood spider</name>
    <name type="synonym">Nephila maculata</name>
    <dbReference type="NCBI Taxonomy" id="299642"/>
    <lineage>
        <taxon>Eukaryota</taxon>
        <taxon>Metazoa</taxon>
        <taxon>Ecdysozoa</taxon>
        <taxon>Arthropoda</taxon>
        <taxon>Chelicerata</taxon>
        <taxon>Arachnida</taxon>
        <taxon>Araneae</taxon>
        <taxon>Araneomorphae</taxon>
        <taxon>Entelegynae</taxon>
        <taxon>Araneoidea</taxon>
        <taxon>Nephilidae</taxon>
        <taxon>Nephila</taxon>
    </lineage>
</organism>
<keyword evidence="2" id="KW-1185">Reference proteome</keyword>
<dbReference type="Gene3D" id="1.20.5.340">
    <property type="match status" value="1"/>
</dbReference>
<proteinExistence type="predicted"/>
<reference evidence="1" key="1">
    <citation type="submission" date="2020-08" db="EMBL/GenBank/DDBJ databases">
        <title>Multicomponent nature underlies the extraordinary mechanical properties of spider dragline silk.</title>
        <authorList>
            <person name="Kono N."/>
            <person name="Nakamura H."/>
            <person name="Mori M."/>
            <person name="Yoshida Y."/>
            <person name="Ohtoshi R."/>
            <person name="Malay A.D."/>
            <person name="Moran D.A.P."/>
            <person name="Tomita M."/>
            <person name="Numata K."/>
            <person name="Arakawa K."/>
        </authorList>
    </citation>
    <scope>NUCLEOTIDE SEQUENCE</scope>
</reference>
<gene>
    <name evidence="1" type="ORF">NPIL_469761</name>
</gene>
<dbReference type="EMBL" id="BMAW01104111">
    <property type="protein sequence ID" value="GFT12426.1"/>
    <property type="molecule type" value="Genomic_DNA"/>
</dbReference>
<name>A0A8X6NGS4_NEPPI</name>
<dbReference type="Proteomes" id="UP000887013">
    <property type="component" value="Unassembled WGS sequence"/>
</dbReference>
<protein>
    <submittedName>
        <fullName evidence="1">Uncharacterized protein</fullName>
    </submittedName>
</protein>